<reference evidence="2" key="1">
    <citation type="journal article" date="2021" name="Front. Microbiol.">
        <title>Comprehensive Comparative Genomics and Phenotyping of Methylobacterium Species.</title>
        <authorList>
            <person name="Alessa O."/>
            <person name="Ogura Y."/>
            <person name="Fujitani Y."/>
            <person name="Takami H."/>
            <person name="Hayashi T."/>
            <person name="Sahin N."/>
            <person name="Tani A."/>
        </authorList>
    </citation>
    <scope>NUCLEOTIDE SEQUENCE</scope>
    <source>
        <strain evidence="2">LMG 23639</strain>
    </source>
</reference>
<gene>
    <name evidence="2" type="ORF">AOPFMNJM_3442</name>
</gene>
<feature type="transmembrane region" description="Helical" evidence="1">
    <location>
        <begin position="122"/>
        <end position="142"/>
    </location>
</feature>
<keyword evidence="1" id="KW-0812">Transmembrane</keyword>
<keyword evidence="1" id="KW-1133">Transmembrane helix</keyword>
<accession>A0ABQ4T1R1</accession>
<reference evidence="2" key="2">
    <citation type="submission" date="2021-08" db="EMBL/GenBank/DDBJ databases">
        <authorList>
            <person name="Tani A."/>
            <person name="Ola A."/>
            <person name="Ogura Y."/>
            <person name="Katsura K."/>
            <person name="Hayashi T."/>
        </authorList>
    </citation>
    <scope>NUCLEOTIDE SEQUENCE</scope>
    <source>
        <strain evidence="2">LMG 23639</strain>
    </source>
</reference>
<keyword evidence="3" id="KW-1185">Reference proteome</keyword>
<evidence type="ECO:0000313" key="2">
    <source>
        <dbReference type="EMBL" id="GJE08108.1"/>
    </source>
</evidence>
<evidence type="ECO:0000313" key="3">
    <source>
        <dbReference type="Proteomes" id="UP001055102"/>
    </source>
</evidence>
<proteinExistence type="predicted"/>
<dbReference type="PANTHER" id="PTHR36974">
    <property type="entry name" value="MEMBRANE PROTEIN-RELATED"/>
    <property type="match status" value="1"/>
</dbReference>
<organism evidence="2 3">
    <name type="scientific">Methylobacterium jeotgali</name>
    <dbReference type="NCBI Taxonomy" id="381630"/>
    <lineage>
        <taxon>Bacteria</taxon>
        <taxon>Pseudomonadati</taxon>
        <taxon>Pseudomonadota</taxon>
        <taxon>Alphaproteobacteria</taxon>
        <taxon>Hyphomicrobiales</taxon>
        <taxon>Methylobacteriaceae</taxon>
        <taxon>Methylobacterium</taxon>
    </lineage>
</organism>
<keyword evidence="1" id="KW-0472">Membrane</keyword>
<feature type="transmembrane region" description="Helical" evidence="1">
    <location>
        <begin position="55"/>
        <end position="75"/>
    </location>
</feature>
<evidence type="ECO:0008006" key="4">
    <source>
        <dbReference type="Google" id="ProtNLM"/>
    </source>
</evidence>
<evidence type="ECO:0000256" key="1">
    <source>
        <dbReference type="SAM" id="Phobius"/>
    </source>
</evidence>
<feature type="transmembrane region" description="Helical" evidence="1">
    <location>
        <begin position="82"/>
        <end position="102"/>
    </location>
</feature>
<comment type="caution">
    <text evidence="2">The sequence shown here is derived from an EMBL/GenBank/DDBJ whole genome shotgun (WGS) entry which is preliminary data.</text>
</comment>
<dbReference type="EMBL" id="BPQR01000062">
    <property type="protein sequence ID" value="GJE08108.1"/>
    <property type="molecule type" value="Genomic_DNA"/>
</dbReference>
<dbReference type="Proteomes" id="UP001055102">
    <property type="component" value="Unassembled WGS sequence"/>
</dbReference>
<protein>
    <recommendedName>
        <fullName evidence="4">DoxX family protein</fullName>
    </recommendedName>
</protein>
<sequence>MIPGSGDAAPPTGQGRRLRLVLLVLLTGLYAGIGAVHLLAPERLLPIVPPWVPSPRLVVLATGGCEALGAVALWLPRLRRPAAALLALYAVCVFPANLHHAWQGIHVEGLPDSWWYHGPRLAFQPVLVWAALFAGGIIDWPFRASEGR</sequence>
<dbReference type="RefSeq" id="WP_238277593.1">
    <property type="nucleotide sequence ID" value="NZ_BPQR01000062.1"/>
</dbReference>
<feature type="transmembrane region" description="Helical" evidence="1">
    <location>
        <begin position="20"/>
        <end position="40"/>
    </location>
</feature>
<name>A0ABQ4T1R1_9HYPH</name>
<dbReference type="PANTHER" id="PTHR36974:SF1">
    <property type="entry name" value="DOXX FAMILY MEMBRANE PROTEIN"/>
    <property type="match status" value="1"/>
</dbReference>